<name>A0AAV7WTN1_PLEWA</name>
<dbReference type="EMBL" id="JANPWB010000001">
    <property type="protein sequence ID" value="KAJ1217458.1"/>
    <property type="molecule type" value="Genomic_DNA"/>
</dbReference>
<accession>A0AAV7WTN1</accession>
<protein>
    <submittedName>
        <fullName evidence="2">Uncharacterized protein</fullName>
    </submittedName>
</protein>
<evidence type="ECO:0000256" key="1">
    <source>
        <dbReference type="SAM" id="MobiDB-lite"/>
    </source>
</evidence>
<comment type="caution">
    <text evidence="2">The sequence shown here is derived from an EMBL/GenBank/DDBJ whole genome shotgun (WGS) entry which is preliminary data.</text>
</comment>
<gene>
    <name evidence="2" type="ORF">NDU88_005052</name>
</gene>
<dbReference type="AlphaFoldDB" id="A0AAV7WTN1"/>
<evidence type="ECO:0000313" key="2">
    <source>
        <dbReference type="EMBL" id="KAJ1217458.1"/>
    </source>
</evidence>
<sequence length="246" mass="25369">MASVRGSGVRFPNRSGASLRQRVAAAGRGAVVVKAGQVVGRPLVRGARAHAKLQARLPPAAVSACGQLRAFDAHAGAVKRARANKRGAQQTPLALGSSGECCVPGVEERPVGGAANMAAPSGKSVPGLVGVDRLQLEDGQRNVVGQEESFLDSRSAMSGVIDEEELDYEEETPGSGKQAVAVPQATTSGQAVQGDRLSGRREVLLIYVEVASVALMDAVTFGLLGTPLCGGRKIKRRPGILGSSWV</sequence>
<evidence type="ECO:0000313" key="3">
    <source>
        <dbReference type="Proteomes" id="UP001066276"/>
    </source>
</evidence>
<keyword evidence="3" id="KW-1185">Reference proteome</keyword>
<feature type="region of interest" description="Disordered" evidence="1">
    <location>
        <begin position="171"/>
        <end position="193"/>
    </location>
</feature>
<reference evidence="2" key="1">
    <citation type="journal article" date="2022" name="bioRxiv">
        <title>Sequencing and chromosome-scale assembly of the giantPleurodeles waltlgenome.</title>
        <authorList>
            <person name="Brown T."/>
            <person name="Elewa A."/>
            <person name="Iarovenko S."/>
            <person name="Subramanian E."/>
            <person name="Araus A.J."/>
            <person name="Petzold A."/>
            <person name="Susuki M."/>
            <person name="Suzuki K.-i.T."/>
            <person name="Hayashi T."/>
            <person name="Toyoda A."/>
            <person name="Oliveira C."/>
            <person name="Osipova E."/>
            <person name="Leigh N.D."/>
            <person name="Simon A."/>
            <person name="Yun M.H."/>
        </authorList>
    </citation>
    <scope>NUCLEOTIDE SEQUENCE</scope>
    <source>
        <strain evidence="2">20211129_DDA</strain>
        <tissue evidence="2">Liver</tissue>
    </source>
</reference>
<proteinExistence type="predicted"/>
<dbReference type="Proteomes" id="UP001066276">
    <property type="component" value="Chromosome 1_1"/>
</dbReference>
<organism evidence="2 3">
    <name type="scientific">Pleurodeles waltl</name>
    <name type="common">Iberian ribbed newt</name>
    <dbReference type="NCBI Taxonomy" id="8319"/>
    <lineage>
        <taxon>Eukaryota</taxon>
        <taxon>Metazoa</taxon>
        <taxon>Chordata</taxon>
        <taxon>Craniata</taxon>
        <taxon>Vertebrata</taxon>
        <taxon>Euteleostomi</taxon>
        <taxon>Amphibia</taxon>
        <taxon>Batrachia</taxon>
        <taxon>Caudata</taxon>
        <taxon>Salamandroidea</taxon>
        <taxon>Salamandridae</taxon>
        <taxon>Pleurodelinae</taxon>
        <taxon>Pleurodeles</taxon>
    </lineage>
</organism>